<feature type="region of interest" description="Disordered" evidence="2">
    <location>
        <begin position="1"/>
        <end position="31"/>
    </location>
</feature>
<gene>
    <name evidence="3" type="ORF">Ae201684_014020</name>
</gene>
<feature type="coiled-coil region" evidence="1">
    <location>
        <begin position="401"/>
        <end position="806"/>
    </location>
</feature>
<keyword evidence="4" id="KW-1185">Reference proteome</keyword>
<keyword evidence="1" id="KW-0175">Coiled coil</keyword>
<sequence length="1097" mass="126270">MWSALFGSDEDTSGQQADQPEHDKLYGAGDEPDAMTMLLGRLTHLLERLGEAEYSKKKWEEQARKLERANQELKYQLDNSTDPQLRERIDDLVAMNEALKEVKVTLEKDLESKEGAVRQQVETIAQLEEKMASLVSESESLSINLELLKESTEQEIERLKHNSDKQAEELAHALIQCRELQAGRDIDAHKLHQLEQDHRASLEKVHHEYSVQIQNHQTHQQVELQLRQELVTYQELRKQAAEEAEAERLKVQEVVHQLKQLEDELHKKSAIESQAQWKEEAIKSLTHQVQSAQKELSRTMEMNLELTNQNAWFEEQIQQYQALQGELESANENARYYKSHFNALQAEKDTNQRMWEELLESERTLGQQRLLEIEELKTALNSAQSAGESSKAVVESIQVESENMRAQVGQLTSEIQSLDQQWTEKYDNAIAETTNAKYLLSCHEEQMKRLTLQNESYQEEIESLKYSIENSQQPTLSPEDQEIIDMHESLLEEREQLRTEVEMSRSEIEQLKHTLVITQENMSALVEENSATNEQLLALETEKDQLLDEHAIAYRHLEDAIHQKDITLDEFQTKLAMAENKLAEWEAKSADNISKIAQLEQTINDLQHQNSSLEASQDQWTQINEEKEQLENEIASIKSHFEETKQILLSEKENLTAKLTNQTEEIESLKQQIHNSEEFAQECEATALEWEEKFDQIYNELASVKHSMEQAQSEAADEKNVLLQELESLKRSSTIALENESKKVEESQFELLEYQEKAEILQSECDELRQTIQQLLSTKDETQNGKAQLEVEIQRLKDLLNHEQTQKTVEVMQLQARLEAALTESEHSRNVSVANEARAQQLEIALKAKKEESVQLRSENQHLLSTLENGKTVYEVLKGKHQQLLDEVQASTSTVDEKESQIKQLTVQINKQNEEHERERAELLKELASSKKMLENVHASSEMSSQNLEDHIRELQEQMHSNNNKFESETEELLEEIASLNGQLSELQVQNNVLSARAHRLARDLSQYVKLPADDMALVLNPNTPNLWELLANGMEQLKSDLEIASTYAANLDQMDTMDNLQDGNFSFGSSADNSQEIVFIDHQTNGASQEPVAWNQ</sequence>
<proteinExistence type="predicted"/>
<reference evidence="3 4" key="1">
    <citation type="submission" date="2019-07" db="EMBL/GenBank/DDBJ databases">
        <title>Genomics analysis of Aphanomyces spp. identifies a new class of oomycete effector associated with host adaptation.</title>
        <authorList>
            <person name="Gaulin E."/>
        </authorList>
    </citation>
    <scope>NUCLEOTIDE SEQUENCE [LARGE SCALE GENOMIC DNA]</scope>
    <source>
        <strain evidence="3 4">ATCC 201684</strain>
    </source>
</reference>
<evidence type="ECO:0000313" key="3">
    <source>
        <dbReference type="EMBL" id="KAF0728195.1"/>
    </source>
</evidence>
<accession>A0A6G0WLP4</accession>
<name>A0A6G0WLP4_9STRA</name>
<evidence type="ECO:0000256" key="2">
    <source>
        <dbReference type="SAM" id="MobiDB-lite"/>
    </source>
</evidence>
<dbReference type="AlphaFoldDB" id="A0A6G0WLP4"/>
<evidence type="ECO:0000256" key="1">
    <source>
        <dbReference type="SAM" id="Coils"/>
    </source>
</evidence>
<organism evidence="3 4">
    <name type="scientific">Aphanomyces euteiches</name>
    <dbReference type="NCBI Taxonomy" id="100861"/>
    <lineage>
        <taxon>Eukaryota</taxon>
        <taxon>Sar</taxon>
        <taxon>Stramenopiles</taxon>
        <taxon>Oomycota</taxon>
        <taxon>Saprolegniomycetes</taxon>
        <taxon>Saprolegniales</taxon>
        <taxon>Verrucalvaceae</taxon>
        <taxon>Aphanomyces</taxon>
    </lineage>
</organism>
<protein>
    <submittedName>
        <fullName evidence="3">Uncharacterized protein</fullName>
    </submittedName>
</protein>
<feature type="coiled-coil region" evidence="1">
    <location>
        <begin position="895"/>
        <end position="997"/>
    </location>
</feature>
<dbReference type="Proteomes" id="UP000481153">
    <property type="component" value="Unassembled WGS sequence"/>
</dbReference>
<dbReference type="EMBL" id="VJMJ01000181">
    <property type="protein sequence ID" value="KAF0728195.1"/>
    <property type="molecule type" value="Genomic_DNA"/>
</dbReference>
<evidence type="ECO:0000313" key="4">
    <source>
        <dbReference type="Proteomes" id="UP000481153"/>
    </source>
</evidence>
<comment type="caution">
    <text evidence="3">The sequence shown here is derived from an EMBL/GenBank/DDBJ whole genome shotgun (WGS) entry which is preliminary data.</text>
</comment>
<feature type="coiled-coil region" evidence="1">
    <location>
        <begin position="219"/>
        <end position="333"/>
    </location>
</feature>
<feature type="coiled-coil region" evidence="1">
    <location>
        <begin position="49"/>
        <end position="169"/>
    </location>
</feature>
<dbReference type="VEuPathDB" id="FungiDB:AeMF1_008956"/>